<keyword evidence="2 3" id="KW-0802">TPR repeat</keyword>
<reference evidence="4 5" key="1">
    <citation type="journal article" date="2015" name="Genome Announc.">
        <title>Draft Genome of the Euendolithic (true boring) Cyanobacterium Mastigocoleus testarum strain BC008.</title>
        <authorList>
            <person name="Guida B.S."/>
            <person name="Garcia-Pichel F."/>
        </authorList>
    </citation>
    <scope>NUCLEOTIDE SEQUENCE [LARGE SCALE GENOMIC DNA]</scope>
    <source>
        <strain evidence="4 5">BC008</strain>
    </source>
</reference>
<name>A0A0V7ZYB8_9CYAN</name>
<dbReference type="SUPFAM" id="SSF48452">
    <property type="entry name" value="TPR-like"/>
    <property type="match status" value="2"/>
</dbReference>
<evidence type="ECO:0000313" key="4">
    <source>
        <dbReference type="EMBL" id="KST69571.1"/>
    </source>
</evidence>
<keyword evidence="1" id="KW-0677">Repeat</keyword>
<evidence type="ECO:0000313" key="5">
    <source>
        <dbReference type="Proteomes" id="UP000053372"/>
    </source>
</evidence>
<keyword evidence="5" id="KW-1185">Reference proteome</keyword>
<dbReference type="SMART" id="SM00028">
    <property type="entry name" value="TPR"/>
    <property type="match status" value="4"/>
</dbReference>
<accession>A0A0V7ZYB8</accession>
<protein>
    <recommendedName>
        <fullName evidence="6">Tetratricopeptide repeat protein</fullName>
    </recommendedName>
</protein>
<evidence type="ECO:0000256" key="3">
    <source>
        <dbReference type="PROSITE-ProRule" id="PRU00339"/>
    </source>
</evidence>
<dbReference type="AlphaFoldDB" id="A0A0V7ZYB8"/>
<comment type="caution">
    <text evidence="4">The sequence shown here is derived from an EMBL/GenBank/DDBJ whole genome shotgun (WGS) entry which is preliminary data.</text>
</comment>
<organism evidence="4 5">
    <name type="scientific">Mastigocoleus testarum BC008</name>
    <dbReference type="NCBI Taxonomy" id="371196"/>
    <lineage>
        <taxon>Bacteria</taxon>
        <taxon>Bacillati</taxon>
        <taxon>Cyanobacteriota</taxon>
        <taxon>Cyanophyceae</taxon>
        <taxon>Nostocales</taxon>
        <taxon>Hapalosiphonaceae</taxon>
        <taxon>Mastigocoleus</taxon>
    </lineage>
</organism>
<dbReference type="PANTHER" id="PTHR44943:SF8">
    <property type="entry name" value="TPR REPEAT-CONTAINING PROTEIN MJ0263"/>
    <property type="match status" value="1"/>
</dbReference>
<dbReference type="Gene3D" id="1.25.40.10">
    <property type="entry name" value="Tetratricopeptide repeat domain"/>
    <property type="match status" value="2"/>
</dbReference>
<dbReference type="PROSITE" id="PS50005">
    <property type="entry name" value="TPR"/>
    <property type="match status" value="4"/>
</dbReference>
<feature type="repeat" description="TPR" evidence="3">
    <location>
        <begin position="164"/>
        <end position="197"/>
    </location>
</feature>
<feature type="repeat" description="TPR" evidence="3">
    <location>
        <begin position="225"/>
        <end position="258"/>
    </location>
</feature>
<gene>
    <name evidence="4" type="ORF">BC008_04520</name>
</gene>
<evidence type="ECO:0000256" key="1">
    <source>
        <dbReference type="ARBA" id="ARBA00022737"/>
    </source>
</evidence>
<feature type="repeat" description="TPR" evidence="3">
    <location>
        <begin position="35"/>
        <end position="68"/>
    </location>
</feature>
<dbReference type="InterPro" id="IPR011990">
    <property type="entry name" value="TPR-like_helical_dom_sf"/>
</dbReference>
<sequence length="281" mass="32832">MELSRLITSRSILPYVLTKLAIAISPTTTGNLKTYNQFMRLGYAAMQRKDYRVAAQYFRYALYENPRDRRATIAFWNARNLIKGNNQPESAYDGYMEAGYDATEEGKYKEALDNFRKALSERPEDYYATQAVRNITTYLNRGQKPSSPTDVDLVAKYYLGEAPYDRYMRLGYAAQQRDDYQAALRNFRSALFQRPNDRQATIAYWNAKDQINAGKSKSSQDETAYDRFMRIGYDATEKENYQRALRNFRKALEERPRDYYATQAIRNVQVYLKRGQELTGN</sequence>
<dbReference type="InterPro" id="IPR051685">
    <property type="entry name" value="Ycf3/AcsC/BcsC/TPR_MFPF"/>
</dbReference>
<evidence type="ECO:0000256" key="2">
    <source>
        <dbReference type="ARBA" id="ARBA00022803"/>
    </source>
</evidence>
<proteinExistence type="predicted"/>
<dbReference type="EMBL" id="LMTZ01000020">
    <property type="protein sequence ID" value="KST69571.1"/>
    <property type="molecule type" value="Genomic_DNA"/>
</dbReference>
<dbReference type="OrthoDB" id="536034at2"/>
<feature type="repeat" description="TPR" evidence="3">
    <location>
        <begin position="92"/>
        <end position="125"/>
    </location>
</feature>
<dbReference type="PANTHER" id="PTHR44943">
    <property type="entry name" value="CELLULOSE SYNTHASE OPERON PROTEIN C"/>
    <property type="match status" value="1"/>
</dbReference>
<dbReference type="InterPro" id="IPR019734">
    <property type="entry name" value="TPR_rpt"/>
</dbReference>
<evidence type="ECO:0008006" key="6">
    <source>
        <dbReference type="Google" id="ProtNLM"/>
    </source>
</evidence>
<dbReference type="Proteomes" id="UP000053372">
    <property type="component" value="Unassembled WGS sequence"/>
</dbReference>